<accession>A0A8X7CUA7</accession>
<evidence type="ECO:0000313" key="1">
    <source>
        <dbReference type="EMBL" id="GFY77977.1"/>
    </source>
</evidence>
<dbReference type="Proteomes" id="UP000886998">
    <property type="component" value="Unassembled WGS sequence"/>
</dbReference>
<organism evidence="1 2">
    <name type="scientific">Trichonephila inaurata madagascariensis</name>
    <dbReference type="NCBI Taxonomy" id="2747483"/>
    <lineage>
        <taxon>Eukaryota</taxon>
        <taxon>Metazoa</taxon>
        <taxon>Ecdysozoa</taxon>
        <taxon>Arthropoda</taxon>
        <taxon>Chelicerata</taxon>
        <taxon>Arachnida</taxon>
        <taxon>Araneae</taxon>
        <taxon>Araneomorphae</taxon>
        <taxon>Entelegynae</taxon>
        <taxon>Araneoidea</taxon>
        <taxon>Nephilidae</taxon>
        <taxon>Trichonephila</taxon>
        <taxon>Trichonephila inaurata</taxon>
    </lineage>
</organism>
<evidence type="ECO:0000313" key="2">
    <source>
        <dbReference type="Proteomes" id="UP000886998"/>
    </source>
</evidence>
<name>A0A8X7CUA7_9ARAC</name>
<comment type="caution">
    <text evidence="1">The sequence shown here is derived from an EMBL/GenBank/DDBJ whole genome shotgun (WGS) entry which is preliminary data.</text>
</comment>
<reference evidence="1" key="1">
    <citation type="submission" date="2020-08" db="EMBL/GenBank/DDBJ databases">
        <title>Multicomponent nature underlies the extraordinary mechanical properties of spider dragline silk.</title>
        <authorList>
            <person name="Kono N."/>
            <person name="Nakamura H."/>
            <person name="Mori M."/>
            <person name="Yoshida Y."/>
            <person name="Ohtoshi R."/>
            <person name="Malay A.D."/>
            <person name="Moran D.A.P."/>
            <person name="Tomita M."/>
            <person name="Numata K."/>
            <person name="Arakawa K."/>
        </authorList>
    </citation>
    <scope>NUCLEOTIDE SEQUENCE</scope>
</reference>
<sequence>MIERELKQLMRVHIPDSDPEGLNASEAFLLLMDRFKQLEAQFGRITLSHPPVSEAAAQAAAATHEEK</sequence>
<protein>
    <submittedName>
        <fullName evidence="1">Uncharacterized protein</fullName>
    </submittedName>
</protein>
<dbReference type="EMBL" id="BMAV01022750">
    <property type="protein sequence ID" value="GFY77977.1"/>
    <property type="molecule type" value="Genomic_DNA"/>
</dbReference>
<gene>
    <name evidence="1" type="ORF">TNIN_381171</name>
</gene>
<dbReference type="AlphaFoldDB" id="A0A8X7CUA7"/>
<proteinExistence type="predicted"/>
<keyword evidence="2" id="KW-1185">Reference proteome</keyword>